<dbReference type="PANTHER" id="PTHR24270:SF62">
    <property type="entry name" value="LOW-DENSITY LIPOPROTEIN RECEPTOR-RELATED PROTEIN 2"/>
    <property type="match status" value="1"/>
</dbReference>
<keyword evidence="8" id="KW-0325">Glycoprotein</keyword>
<feature type="disulfide bond" evidence="9">
    <location>
        <begin position="177"/>
        <end position="192"/>
    </location>
</feature>
<feature type="disulfide bond" evidence="9">
    <location>
        <begin position="36"/>
        <end position="48"/>
    </location>
</feature>
<evidence type="ECO:0000256" key="5">
    <source>
        <dbReference type="ARBA" id="ARBA00022989"/>
    </source>
</evidence>
<keyword evidence="5" id="KW-1133">Transmembrane helix</keyword>
<evidence type="ECO:0000256" key="4">
    <source>
        <dbReference type="ARBA" id="ARBA00022737"/>
    </source>
</evidence>
<keyword evidence="10" id="KW-0732">Signal</keyword>
<evidence type="ECO:0000313" key="11">
    <source>
        <dbReference type="EMBL" id="JAV77327.1"/>
    </source>
</evidence>
<evidence type="ECO:0008006" key="12">
    <source>
        <dbReference type="Google" id="ProtNLM"/>
    </source>
</evidence>
<evidence type="ECO:0000256" key="8">
    <source>
        <dbReference type="ARBA" id="ARBA00023180"/>
    </source>
</evidence>
<dbReference type="PROSITE" id="PS01209">
    <property type="entry name" value="LDLRA_1"/>
    <property type="match status" value="4"/>
</dbReference>
<dbReference type="PROSITE" id="PS50068">
    <property type="entry name" value="LDLRA_2"/>
    <property type="match status" value="6"/>
</dbReference>
<reference evidence="11" key="1">
    <citation type="journal article" date="2016" name="Sci. Rep.">
        <title>Molecular characterization of firefly nuptial gifts: a multi-omics approach sheds light on postcopulatory sexual selection.</title>
        <authorList>
            <person name="Al-Wathiqui N."/>
            <person name="Fallon T.R."/>
            <person name="South A."/>
            <person name="Weng J.K."/>
            <person name="Lewis S.M."/>
        </authorList>
    </citation>
    <scope>NUCLEOTIDE SEQUENCE</scope>
</reference>
<dbReference type="FunFam" id="4.10.400.10:FF:000065">
    <property type="entry name" value="Transmembrane protease serine 7"/>
    <property type="match status" value="1"/>
</dbReference>
<keyword evidence="4" id="KW-0677">Repeat</keyword>
<dbReference type="GO" id="GO:0012505">
    <property type="term" value="C:endomembrane system"/>
    <property type="evidence" value="ECO:0007669"/>
    <property type="project" value="UniProtKB-SubCell"/>
</dbReference>
<evidence type="ECO:0000256" key="1">
    <source>
        <dbReference type="ARBA" id="ARBA00004167"/>
    </source>
</evidence>
<sequence>MLLFLVFLTCSYLFANFTNGGTYAENYSEFRRTRFCNESSFRCDSGECITEDHLCDGTVHCRDGSDETRDCFNIIPCASDLLFQCDYGACINKARQCDGTPDCKDKSDETALACKKCGRGDFVCDSGQCISSENVCDGSIDCKDRSDETPKVCEKMVCPRYSYRCKYGACVNTKRRCDGVIDCIDGSDETGCAYATVPPPTPSTKCALYEFRCDSGECINEGDICNGKRECADGSDETFEFCAYRRCPHNTLKCDYGGCVPISAVCDGTANCWDGSDEKNCPPQHSSDEDEIGCVIPKNPDHGEHQIVRSGTGAVNRRAKTAPTFAVLRTKCDEGYAPTPPKEGSLSICASGTWTPAPVHCTRTCPALVSSAHTECKYENTPLKSCTNAVHGTVAMTPCADVSLSLMQVCGNGNWDIPVTRCIPNAPTNTNGTVINIFYIYKDKDKR</sequence>
<dbReference type="GO" id="GO:0016192">
    <property type="term" value="P:vesicle-mediated transport"/>
    <property type="evidence" value="ECO:0007669"/>
    <property type="project" value="UniProtKB-ARBA"/>
</dbReference>
<dbReference type="InterPro" id="IPR023415">
    <property type="entry name" value="LDLR_class-A_CS"/>
</dbReference>
<dbReference type="AlphaFoldDB" id="A0A1Y1M289"/>
<dbReference type="SMART" id="SM00192">
    <property type="entry name" value="LDLa"/>
    <property type="match status" value="6"/>
</dbReference>
<organism evidence="11">
    <name type="scientific">Photinus pyralis</name>
    <name type="common">Common eastern firefly</name>
    <name type="synonym">Lampyris pyralis</name>
    <dbReference type="NCBI Taxonomy" id="7054"/>
    <lineage>
        <taxon>Eukaryota</taxon>
        <taxon>Metazoa</taxon>
        <taxon>Ecdysozoa</taxon>
        <taxon>Arthropoda</taxon>
        <taxon>Hexapoda</taxon>
        <taxon>Insecta</taxon>
        <taxon>Pterygota</taxon>
        <taxon>Neoptera</taxon>
        <taxon>Endopterygota</taxon>
        <taxon>Coleoptera</taxon>
        <taxon>Polyphaga</taxon>
        <taxon>Elateriformia</taxon>
        <taxon>Elateroidea</taxon>
        <taxon>Lampyridae</taxon>
        <taxon>Lampyrinae</taxon>
        <taxon>Photinus</taxon>
    </lineage>
</organism>
<dbReference type="Gene3D" id="4.10.400.10">
    <property type="entry name" value="Low-density Lipoprotein Receptor"/>
    <property type="match status" value="6"/>
</dbReference>
<dbReference type="PRINTS" id="PR00261">
    <property type="entry name" value="LDLRECEPTOR"/>
</dbReference>
<feature type="disulfide bond" evidence="9">
    <location>
        <begin position="124"/>
        <end position="142"/>
    </location>
</feature>
<dbReference type="EMBL" id="GEZM01046320">
    <property type="protein sequence ID" value="JAV77327.1"/>
    <property type="molecule type" value="Transcribed_RNA"/>
</dbReference>
<dbReference type="CDD" id="cd00112">
    <property type="entry name" value="LDLa"/>
    <property type="match status" value="6"/>
</dbReference>
<dbReference type="InterPro" id="IPR050685">
    <property type="entry name" value="LDLR"/>
</dbReference>
<comment type="caution">
    <text evidence="9">Lacks conserved residue(s) required for the propagation of feature annotation.</text>
</comment>
<dbReference type="SUPFAM" id="SSF57424">
    <property type="entry name" value="LDL receptor-like module"/>
    <property type="match status" value="6"/>
</dbReference>
<evidence type="ECO:0000256" key="3">
    <source>
        <dbReference type="ARBA" id="ARBA00022692"/>
    </source>
</evidence>
<proteinExistence type="predicted"/>
<keyword evidence="3" id="KW-0812">Transmembrane</keyword>
<dbReference type="PANTHER" id="PTHR24270">
    <property type="entry name" value="LOW-DENSITY LIPOPROTEIN RECEPTOR-RELATED"/>
    <property type="match status" value="1"/>
</dbReference>
<feature type="disulfide bond" evidence="9">
    <location>
        <begin position="206"/>
        <end position="218"/>
    </location>
</feature>
<evidence type="ECO:0000256" key="10">
    <source>
        <dbReference type="SAM" id="SignalP"/>
    </source>
</evidence>
<feature type="signal peptide" evidence="10">
    <location>
        <begin position="1"/>
        <end position="24"/>
    </location>
</feature>
<feature type="disulfide bond" evidence="9">
    <location>
        <begin position="117"/>
        <end position="129"/>
    </location>
</feature>
<feature type="disulfide bond" evidence="9">
    <location>
        <begin position="266"/>
        <end position="281"/>
    </location>
</feature>
<keyword evidence="7 9" id="KW-1015">Disulfide bond</keyword>
<feature type="disulfide bond" evidence="9">
    <location>
        <begin position="85"/>
        <end position="103"/>
    </location>
</feature>
<feature type="disulfide bond" evidence="9">
    <location>
        <begin position="158"/>
        <end position="170"/>
    </location>
</feature>
<evidence type="ECO:0000256" key="2">
    <source>
        <dbReference type="ARBA" id="ARBA00004308"/>
    </source>
</evidence>
<accession>A0A1Y1M289</accession>
<feature type="disulfide bond" evidence="9">
    <location>
        <begin position="247"/>
        <end position="259"/>
    </location>
</feature>
<dbReference type="InterPro" id="IPR002172">
    <property type="entry name" value="LDrepeatLR_classA_rpt"/>
</dbReference>
<comment type="subcellular location">
    <subcellularLocation>
        <location evidence="2">Endomembrane system</location>
    </subcellularLocation>
    <subcellularLocation>
        <location evidence="1">Membrane</location>
        <topology evidence="1">Single-pass membrane protein</topology>
    </subcellularLocation>
</comment>
<name>A0A1Y1M289_PHOPY</name>
<feature type="chain" id="PRO_5012259873" description="Sushi domain-containing protein" evidence="10">
    <location>
        <begin position="25"/>
        <end position="447"/>
    </location>
</feature>
<dbReference type="Pfam" id="PF00057">
    <property type="entry name" value="Ldl_recept_a"/>
    <property type="match status" value="6"/>
</dbReference>
<feature type="disulfide bond" evidence="9">
    <location>
        <begin position="43"/>
        <end position="61"/>
    </location>
</feature>
<keyword evidence="6" id="KW-0472">Membrane</keyword>
<feature type="disulfide bond" evidence="9">
    <location>
        <begin position="165"/>
        <end position="183"/>
    </location>
</feature>
<dbReference type="InterPro" id="IPR036055">
    <property type="entry name" value="LDL_receptor-like_sf"/>
</dbReference>
<evidence type="ECO:0000256" key="9">
    <source>
        <dbReference type="PROSITE-ProRule" id="PRU00124"/>
    </source>
</evidence>
<feature type="disulfide bond" evidence="9">
    <location>
        <begin position="213"/>
        <end position="231"/>
    </location>
</feature>
<evidence type="ECO:0000256" key="7">
    <source>
        <dbReference type="ARBA" id="ARBA00023157"/>
    </source>
</evidence>
<protein>
    <recommendedName>
        <fullName evidence="12">Sushi domain-containing protein</fullName>
    </recommendedName>
</protein>
<feature type="disulfide bond" evidence="9">
    <location>
        <begin position="254"/>
        <end position="272"/>
    </location>
</feature>
<evidence type="ECO:0000256" key="6">
    <source>
        <dbReference type="ARBA" id="ARBA00023136"/>
    </source>
</evidence>
<dbReference type="GO" id="GO:0005886">
    <property type="term" value="C:plasma membrane"/>
    <property type="evidence" value="ECO:0007669"/>
    <property type="project" value="TreeGrafter"/>
</dbReference>